<dbReference type="Proteomes" id="UP000249163">
    <property type="component" value="Chromosome"/>
</dbReference>
<gene>
    <name evidence="2" type="ORF">CD191_11095</name>
</gene>
<reference evidence="2 3" key="1">
    <citation type="submission" date="2017-06" db="EMBL/GenBank/DDBJ databases">
        <title>Complete genome sequence of Paenibacillus odorifer CBA7130.</title>
        <authorList>
            <person name="Nam Y.-D."/>
            <person name="Kang J."/>
            <person name="Chung W.-H."/>
        </authorList>
    </citation>
    <scope>NUCLEOTIDE SEQUENCE [LARGE SCALE GENOMIC DNA]</scope>
    <source>
        <strain evidence="2 3">CBA7130</strain>
    </source>
</reference>
<accession>A0AAD0KH66</accession>
<evidence type="ECO:0000313" key="3">
    <source>
        <dbReference type="Proteomes" id="UP000249163"/>
    </source>
</evidence>
<organism evidence="2 3">
    <name type="scientific">Paenibacillus odorifer</name>
    <dbReference type="NCBI Taxonomy" id="189426"/>
    <lineage>
        <taxon>Bacteria</taxon>
        <taxon>Bacillati</taxon>
        <taxon>Bacillota</taxon>
        <taxon>Bacilli</taxon>
        <taxon>Bacillales</taxon>
        <taxon>Paenibacillaceae</taxon>
        <taxon>Paenibacillus</taxon>
    </lineage>
</organism>
<protein>
    <recommendedName>
        <fullName evidence="4">DUF4362 domain-containing protein</fullName>
    </recommendedName>
</protein>
<dbReference type="EMBL" id="CP021965">
    <property type="protein sequence ID" value="AWV33116.1"/>
    <property type="molecule type" value="Genomic_DNA"/>
</dbReference>
<evidence type="ECO:0000313" key="2">
    <source>
        <dbReference type="EMBL" id="AWV33116.1"/>
    </source>
</evidence>
<keyword evidence="1" id="KW-0812">Transmembrane</keyword>
<keyword evidence="1" id="KW-0472">Membrane</keyword>
<evidence type="ECO:0000256" key="1">
    <source>
        <dbReference type="SAM" id="Phobius"/>
    </source>
</evidence>
<keyword evidence="1" id="KW-1133">Transmembrane helix</keyword>
<evidence type="ECO:0008006" key="4">
    <source>
        <dbReference type="Google" id="ProtNLM"/>
    </source>
</evidence>
<sequence>MSNIHIVGFWEVQGKNLGGTMKFRTWIIIVQLFMIAVLVGVLAADLGETGSDESKHDDILIHFDQKDLNRMKETVQRFSERKGDNLMLIEPTTDSGRLIHDFYSNGKELHWVKDDTRDAWSSSPGKIEYVCKAIELIETGERFNVELSQCNVQSDGEKINVISFLKERL</sequence>
<name>A0AAD0KH66_9BACL</name>
<feature type="transmembrane region" description="Helical" evidence="1">
    <location>
        <begin position="26"/>
        <end position="46"/>
    </location>
</feature>
<dbReference type="AlphaFoldDB" id="A0AAD0KH66"/>
<proteinExistence type="predicted"/>